<dbReference type="AlphaFoldDB" id="A0A0P8W5E7"/>
<dbReference type="PIRSF" id="PIRSF004869">
    <property type="entry name" value="PflX_prd"/>
    <property type="match status" value="1"/>
</dbReference>
<keyword evidence="1 5" id="KW-0949">S-adenosyl-L-methionine</keyword>
<accession>A0A0P8W5E7</accession>
<dbReference type="InterPro" id="IPR013785">
    <property type="entry name" value="Aldolase_TIM"/>
</dbReference>
<feature type="binding site" evidence="5">
    <location>
        <position position="71"/>
    </location>
    <ligand>
        <name>[4Fe-4S] cluster</name>
        <dbReference type="ChEBI" id="CHEBI:49883"/>
        <note>4Fe-4S-S-AdoMet</note>
    </ligand>
</feature>
<evidence type="ECO:0000256" key="5">
    <source>
        <dbReference type="PIRSR" id="PIRSR004869-50"/>
    </source>
</evidence>
<evidence type="ECO:0000256" key="1">
    <source>
        <dbReference type="ARBA" id="ARBA00022691"/>
    </source>
</evidence>
<keyword evidence="3 5" id="KW-0408">Iron</keyword>
<keyword evidence="4 5" id="KW-0411">Iron-sulfur</keyword>
<feature type="binding site" evidence="5">
    <location>
        <position position="68"/>
    </location>
    <ligand>
        <name>[4Fe-4S] cluster</name>
        <dbReference type="ChEBI" id="CHEBI:49883"/>
        <note>4Fe-4S-S-AdoMet</note>
    </ligand>
</feature>
<gene>
    <name evidence="7" type="ORF">OXPF_36070</name>
</gene>
<dbReference type="GO" id="GO:0003824">
    <property type="term" value="F:catalytic activity"/>
    <property type="evidence" value="ECO:0007669"/>
    <property type="project" value="InterPro"/>
</dbReference>
<comment type="cofactor">
    <cofactor evidence="5">
        <name>[4Fe-4S] cluster</name>
        <dbReference type="ChEBI" id="CHEBI:49883"/>
    </cofactor>
    <text evidence="5">Binds 1 [4Fe-4S] cluster. The cluster is coordinated with 3 cysteines and an exchangeable S-adenosyl-L-methionine.</text>
</comment>
<evidence type="ECO:0000256" key="2">
    <source>
        <dbReference type="ARBA" id="ARBA00022723"/>
    </source>
</evidence>
<evidence type="ECO:0000256" key="4">
    <source>
        <dbReference type="ARBA" id="ARBA00023014"/>
    </source>
</evidence>
<evidence type="ECO:0000313" key="7">
    <source>
        <dbReference type="EMBL" id="KPU42843.1"/>
    </source>
</evidence>
<dbReference type="SUPFAM" id="SSF102114">
    <property type="entry name" value="Radical SAM enzymes"/>
    <property type="match status" value="1"/>
</dbReference>
<dbReference type="InterPro" id="IPR016431">
    <property type="entry name" value="Pyrv-formate_lyase-activ_prd"/>
</dbReference>
<keyword evidence="2 5" id="KW-0479">Metal-binding</keyword>
<dbReference type="Pfam" id="PF04055">
    <property type="entry name" value="Radical_SAM"/>
    <property type="match status" value="1"/>
</dbReference>
<dbReference type="EMBL" id="LKET01000051">
    <property type="protein sequence ID" value="KPU42843.1"/>
    <property type="molecule type" value="Genomic_DNA"/>
</dbReference>
<evidence type="ECO:0000259" key="6">
    <source>
        <dbReference type="Pfam" id="PF04055"/>
    </source>
</evidence>
<protein>
    <submittedName>
        <fullName evidence="7">Radical SAM superfamily protein</fullName>
    </submittedName>
</protein>
<dbReference type="InterPro" id="IPR007197">
    <property type="entry name" value="rSAM"/>
</dbReference>
<keyword evidence="8" id="KW-1185">Reference proteome</keyword>
<dbReference type="RefSeq" id="WP_054876583.1">
    <property type="nucleotide sequence ID" value="NZ_LKET01000051.1"/>
</dbReference>
<dbReference type="PATRIC" id="fig|36849.3.peg.3814"/>
<dbReference type="PANTHER" id="PTHR43075:SF1">
    <property type="entry name" value="FORMATE LYASE ACTIVATING ENZYME, PUTATIVE (AFU_ORTHOLOGUE AFUA_2G15630)-RELATED"/>
    <property type="match status" value="1"/>
</dbReference>
<sequence>MEIPELLSQCKLCPRKCNTDRLKGNLGYCRAGADIKAAKAMLHKWEEPIISGGNGSGAVFFSGCNLSCVFCQNFDISQQDKGKIITSEQLADIFLKLQSQGADNINLVSPVQYMPQIVKSLELSKSNGLLIPVIYNSNGYENKDMLKYLDGLVDVYLPDIKYYSDKYAIKYSNAPNYFHHASQGLLEMYRQVGSPEFSGDLIKRGLMIRHLLLPGQLSESRIILDWIADNLPHDIYISLMCQYVPMHRAGEFPEINKKVSQKSYDWLVDYCLSLGLVNGFIQDMDSADNIYTPEFDFEGI</sequence>
<dbReference type="Gene3D" id="3.20.20.70">
    <property type="entry name" value="Aldolase class I"/>
    <property type="match status" value="1"/>
</dbReference>
<evidence type="ECO:0000313" key="8">
    <source>
        <dbReference type="Proteomes" id="UP000050326"/>
    </source>
</evidence>
<dbReference type="Proteomes" id="UP000050326">
    <property type="component" value="Unassembled WGS sequence"/>
</dbReference>
<dbReference type="GO" id="GO:0051536">
    <property type="term" value="F:iron-sulfur cluster binding"/>
    <property type="evidence" value="ECO:0007669"/>
    <property type="project" value="UniProtKB-KW"/>
</dbReference>
<dbReference type="PANTHER" id="PTHR43075">
    <property type="entry name" value="FORMATE LYASE ACTIVATING ENZYME, PUTATIVE (AFU_ORTHOLOGUE AFUA_2G15630)-RELATED"/>
    <property type="match status" value="1"/>
</dbReference>
<dbReference type="OrthoDB" id="9781783at2"/>
<reference evidence="7 8" key="1">
    <citation type="submission" date="2015-09" db="EMBL/GenBank/DDBJ databases">
        <title>Genome sequence of Oxobacter pfennigii DSM 3222.</title>
        <authorList>
            <person name="Poehlein A."/>
            <person name="Bengelsdorf F.R."/>
            <person name="Schiel-Bengelsdorf B."/>
            <person name="Duerre P."/>
            <person name="Daniel R."/>
        </authorList>
    </citation>
    <scope>NUCLEOTIDE SEQUENCE [LARGE SCALE GENOMIC DNA]</scope>
    <source>
        <strain evidence="7 8">DSM 3222</strain>
    </source>
</reference>
<proteinExistence type="predicted"/>
<evidence type="ECO:0000256" key="3">
    <source>
        <dbReference type="ARBA" id="ARBA00023004"/>
    </source>
</evidence>
<dbReference type="GO" id="GO:0046872">
    <property type="term" value="F:metal ion binding"/>
    <property type="evidence" value="ECO:0007669"/>
    <property type="project" value="UniProtKB-KW"/>
</dbReference>
<dbReference type="InterPro" id="IPR040085">
    <property type="entry name" value="MJ0674-like"/>
</dbReference>
<name>A0A0P8W5E7_9CLOT</name>
<dbReference type="SFLD" id="SFLDS00029">
    <property type="entry name" value="Radical_SAM"/>
    <property type="match status" value="1"/>
</dbReference>
<organism evidence="7 8">
    <name type="scientific">Oxobacter pfennigii</name>
    <dbReference type="NCBI Taxonomy" id="36849"/>
    <lineage>
        <taxon>Bacteria</taxon>
        <taxon>Bacillati</taxon>
        <taxon>Bacillota</taxon>
        <taxon>Clostridia</taxon>
        <taxon>Eubacteriales</taxon>
        <taxon>Clostridiaceae</taxon>
        <taxon>Oxobacter</taxon>
    </lineage>
</organism>
<feature type="binding site" evidence="5">
    <location>
        <position position="64"/>
    </location>
    <ligand>
        <name>[4Fe-4S] cluster</name>
        <dbReference type="ChEBI" id="CHEBI:49883"/>
        <note>4Fe-4S-S-AdoMet</note>
    </ligand>
</feature>
<dbReference type="SFLD" id="SFLDG01099">
    <property type="entry name" value="Uncharacterised_Radical_SAM_Su"/>
    <property type="match status" value="1"/>
</dbReference>
<comment type="caution">
    <text evidence="7">The sequence shown here is derived from an EMBL/GenBank/DDBJ whole genome shotgun (WGS) entry which is preliminary data.</text>
</comment>
<feature type="domain" description="Radical SAM core" evidence="6">
    <location>
        <begin position="60"/>
        <end position="198"/>
    </location>
</feature>
<dbReference type="InterPro" id="IPR058240">
    <property type="entry name" value="rSAM_sf"/>
</dbReference>